<organism evidence="1 2">
    <name type="scientific">Candidatus Finniella inopinata</name>
    <dbReference type="NCBI Taxonomy" id="1696036"/>
    <lineage>
        <taxon>Bacteria</taxon>
        <taxon>Pseudomonadati</taxon>
        <taxon>Pseudomonadota</taxon>
        <taxon>Alphaproteobacteria</taxon>
        <taxon>Holosporales</taxon>
        <taxon>Candidatus Paracaedibacteraceae</taxon>
        <taxon>Candidatus Finniella</taxon>
    </lineage>
</organism>
<dbReference type="RefSeq" id="WP_130154186.1">
    <property type="nucleotide sequence ID" value="NZ_SCFB01000006.1"/>
</dbReference>
<dbReference type="Proteomes" id="UP000293550">
    <property type="component" value="Unassembled WGS sequence"/>
</dbReference>
<comment type="caution">
    <text evidence="1">The sequence shown here is derived from an EMBL/GenBank/DDBJ whole genome shotgun (WGS) entry which is preliminary data.</text>
</comment>
<evidence type="ECO:0000313" key="2">
    <source>
        <dbReference type="Proteomes" id="UP000293550"/>
    </source>
</evidence>
<dbReference type="EMBL" id="SCFB01000006">
    <property type="protein sequence ID" value="RZI45937.1"/>
    <property type="molecule type" value="Genomic_DNA"/>
</dbReference>
<proteinExistence type="predicted"/>
<keyword evidence="2" id="KW-1185">Reference proteome</keyword>
<name>A0A4V2DZR1_9PROT</name>
<reference evidence="1 2" key="1">
    <citation type="submission" date="2018-10" db="EMBL/GenBank/DDBJ databases">
        <title>An updated phylogeny of the Alphaproteobacteria reveals that the parasitic Rickettsiales and Holosporales have independent origins.</title>
        <authorList>
            <person name="Munoz-Gomez S.A."/>
            <person name="Hess S."/>
            <person name="Burger G."/>
            <person name="Lang B.F."/>
            <person name="Susko E."/>
            <person name="Slamovits C.H."/>
            <person name="Roger A.J."/>
        </authorList>
    </citation>
    <scope>NUCLEOTIDE SEQUENCE [LARGE SCALE GENOMIC DNA]</scope>
    <source>
        <strain evidence="1">HOLO01</strain>
    </source>
</reference>
<protein>
    <submittedName>
        <fullName evidence="1">Uncharacterized protein</fullName>
    </submittedName>
</protein>
<dbReference type="AlphaFoldDB" id="A0A4V2DZR1"/>
<evidence type="ECO:0000313" key="1">
    <source>
        <dbReference type="EMBL" id="RZI45937.1"/>
    </source>
</evidence>
<gene>
    <name evidence="1" type="ORF">EQU50_05760</name>
</gene>
<accession>A0A4V2DZR1</accession>
<sequence length="335" mass="39359">MAYLSLCQERYTNHYRGGGRPYVDDGDVLTLIDIMKSCSAEINRQACDLIKTIINTGPAKPERKLKLSEGLILYASDKTDMPEQLNRLRIYKQQLDLLTNYELEKVQNLSEVLKYLVAIMNVKSAEINKDACELAREFIFSSNLGHGEIIHLYEDIISCSIDETVRYDRLDELRFYYVDLLMDAQHVFTKGDLELLTRMAKNRDKNPYCSSFQALLAYVPTRNQRYLIHMRDIMRKSIREIIKSGRCLENFQYILGLDYKAREYDYVEFYINHSLKYVRNNRYINPERLEYLPTLFQGSPECSAKRELLILSDFLKKWYSVKVGAEVFTVPELEY</sequence>